<dbReference type="PANTHER" id="PTHR12591:SF0">
    <property type="entry name" value="FI19814P1"/>
    <property type="match status" value="1"/>
</dbReference>
<reference evidence="7" key="1">
    <citation type="submission" date="2025-08" db="UniProtKB">
        <authorList>
            <consortium name="RefSeq"/>
        </authorList>
    </citation>
    <scope>IDENTIFICATION</scope>
    <source>
        <tissue evidence="7">Muscle</tissue>
    </source>
</reference>
<keyword evidence="2 5" id="KW-0812">Transmembrane</keyword>
<dbReference type="PANTHER" id="PTHR12591">
    <property type="entry name" value="GLUCOSE-6-PHOSPHATASE"/>
    <property type="match status" value="1"/>
</dbReference>
<evidence type="ECO:0000313" key="7">
    <source>
        <dbReference type="RefSeq" id="XP_013786929.2"/>
    </source>
</evidence>
<dbReference type="RefSeq" id="XP_013786929.2">
    <property type="nucleotide sequence ID" value="XM_013931475.2"/>
</dbReference>
<evidence type="ECO:0000256" key="2">
    <source>
        <dbReference type="ARBA" id="ARBA00022692"/>
    </source>
</evidence>
<evidence type="ECO:0000256" key="4">
    <source>
        <dbReference type="ARBA" id="ARBA00023136"/>
    </source>
</evidence>
<feature type="transmembrane region" description="Helical" evidence="5">
    <location>
        <begin position="124"/>
        <end position="148"/>
    </location>
</feature>
<evidence type="ECO:0000256" key="3">
    <source>
        <dbReference type="ARBA" id="ARBA00022989"/>
    </source>
</evidence>
<proteinExistence type="predicted"/>
<comment type="subcellular location">
    <subcellularLocation>
        <location evidence="1">Membrane</location>
        <topology evidence="1">Multi-pass membrane protein</topology>
    </subcellularLocation>
</comment>
<feature type="transmembrane region" description="Helical" evidence="5">
    <location>
        <begin position="12"/>
        <end position="32"/>
    </location>
</feature>
<sequence>MNKISLESLKLKHYIIATFGLLGSAMATYGVLRVLGLNPLWSMDRAVKWCAKQEYIHLDTTPFFSMMRYCGFMLGMGLGLNSAFNKKASEVPFSSGMKITSAILAIGVAKLSERVPLAKFNIGFFYFSAFVANTILPFLMIAMVPYIVSRVWPVIVRGVDKRKQHWNLVNN</sequence>
<keyword evidence="3 5" id="KW-1133">Transmembrane helix</keyword>
<name>A0ABM1BQX4_LIMPO</name>
<evidence type="ECO:0000313" key="6">
    <source>
        <dbReference type="Proteomes" id="UP000694941"/>
    </source>
</evidence>
<protein>
    <submittedName>
        <fullName evidence="7">Glucose-6-phosphatase-like</fullName>
    </submittedName>
</protein>
<dbReference type="Proteomes" id="UP000694941">
    <property type="component" value="Unplaced"/>
</dbReference>
<evidence type="ECO:0000256" key="1">
    <source>
        <dbReference type="ARBA" id="ARBA00004141"/>
    </source>
</evidence>
<evidence type="ECO:0000256" key="5">
    <source>
        <dbReference type="SAM" id="Phobius"/>
    </source>
</evidence>
<keyword evidence="6" id="KW-1185">Reference proteome</keyword>
<organism evidence="6 7">
    <name type="scientific">Limulus polyphemus</name>
    <name type="common">Atlantic horseshoe crab</name>
    <dbReference type="NCBI Taxonomy" id="6850"/>
    <lineage>
        <taxon>Eukaryota</taxon>
        <taxon>Metazoa</taxon>
        <taxon>Ecdysozoa</taxon>
        <taxon>Arthropoda</taxon>
        <taxon>Chelicerata</taxon>
        <taxon>Merostomata</taxon>
        <taxon>Xiphosura</taxon>
        <taxon>Limulidae</taxon>
        <taxon>Limulus</taxon>
    </lineage>
</organism>
<keyword evidence="4 5" id="KW-0472">Membrane</keyword>
<accession>A0ABM1BQX4</accession>
<gene>
    <name evidence="7" type="primary">LOC106470898</name>
</gene>
<dbReference type="GeneID" id="106470898"/>